<protein>
    <submittedName>
        <fullName evidence="2">Uncharacterized protein</fullName>
    </submittedName>
</protein>
<feature type="region of interest" description="Disordered" evidence="1">
    <location>
        <begin position="145"/>
        <end position="187"/>
    </location>
</feature>
<name>A0A0C3DMF9_9AGAM</name>
<dbReference type="Proteomes" id="UP000053989">
    <property type="component" value="Unassembled WGS sequence"/>
</dbReference>
<reference evidence="2 3" key="1">
    <citation type="submission" date="2014-04" db="EMBL/GenBank/DDBJ databases">
        <authorList>
            <consortium name="DOE Joint Genome Institute"/>
            <person name="Kuo A."/>
            <person name="Kohler A."/>
            <person name="Nagy L.G."/>
            <person name="Floudas D."/>
            <person name="Copeland A."/>
            <person name="Barry K.W."/>
            <person name="Cichocki N."/>
            <person name="Veneault-Fourrey C."/>
            <person name="LaButti K."/>
            <person name="Lindquist E.A."/>
            <person name="Lipzen A."/>
            <person name="Lundell T."/>
            <person name="Morin E."/>
            <person name="Murat C."/>
            <person name="Sun H."/>
            <person name="Tunlid A."/>
            <person name="Henrissat B."/>
            <person name="Grigoriev I.V."/>
            <person name="Hibbett D.S."/>
            <person name="Martin F."/>
            <person name="Nordberg H.P."/>
            <person name="Cantor M.N."/>
            <person name="Hua S.X."/>
        </authorList>
    </citation>
    <scope>NUCLEOTIDE SEQUENCE [LARGE SCALE GENOMIC DNA]</scope>
    <source>
        <strain evidence="2 3">Foug A</strain>
    </source>
</reference>
<dbReference type="InParanoid" id="A0A0C3DMF9"/>
<dbReference type="EMBL" id="KN822047">
    <property type="protein sequence ID" value="KIM61845.1"/>
    <property type="molecule type" value="Genomic_DNA"/>
</dbReference>
<evidence type="ECO:0000256" key="1">
    <source>
        <dbReference type="SAM" id="MobiDB-lite"/>
    </source>
</evidence>
<dbReference type="AlphaFoldDB" id="A0A0C3DMF9"/>
<reference evidence="3" key="2">
    <citation type="submission" date="2015-01" db="EMBL/GenBank/DDBJ databases">
        <title>Evolutionary Origins and Diversification of the Mycorrhizal Mutualists.</title>
        <authorList>
            <consortium name="DOE Joint Genome Institute"/>
            <consortium name="Mycorrhizal Genomics Consortium"/>
            <person name="Kohler A."/>
            <person name="Kuo A."/>
            <person name="Nagy L.G."/>
            <person name="Floudas D."/>
            <person name="Copeland A."/>
            <person name="Barry K.W."/>
            <person name="Cichocki N."/>
            <person name="Veneault-Fourrey C."/>
            <person name="LaButti K."/>
            <person name="Lindquist E.A."/>
            <person name="Lipzen A."/>
            <person name="Lundell T."/>
            <person name="Morin E."/>
            <person name="Murat C."/>
            <person name="Riley R."/>
            <person name="Ohm R."/>
            <person name="Sun H."/>
            <person name="Tunlid A."/>
            <person name="Henrissat B."/>
            <person name="Grigoriev I.V."/>
            <person name="Hibbett D.S."/>
            <person name="Martin F."/>
        </authorList>
    </citation>
    <scope>NUCLEOTIDE SEQUENCE [LARGE SCALE GENOMIC DNA]</scope>
    <source>
        <strain evidence="3">Foug A</strain>
    </source>
</reference>
<sequence>MTEIHKKLRPCVTCHRPPHNRPLAQGTLALTNCSQIRPNKRNLVSTCVLRYDHLESWLYHSSAIGYKTCVGDGLHDQLPGTALRRSRTYPLILSSLNPNDDNPKPKTRPRTPTLSSLSYKPHLSMLAALKNKPLMHFGLGKRVRTGGCEQGMGQRSTPSSLSLESSRPSSTSVSRSESESGTSSMSEYMHTSIESLHSPAANPLVVVSRSSIFCRVTWLGLISPLFSFPSVRLTVLDAYLLAATRHQDSRAVLA</sequence>
<feature type="compositionally biased region" description="Low complexity" evidence="1">
    <location>
        <begin position="155"/>
        <end position="186"/>
    </location>
</feature>
<dbReference type="HOGENOM" id="CLU_1094831_0_0_1"/>
<evidence type="ECO:0000313" key="2">
    <source>
        <dbReference type="EMBL" id="KIM61845.1"/>
    </source>
</evidence>
<feature type="region of interest" description="Disordered" evidence="1">
    <location>
        <begin position="93"/>
        <end position="117"/>
    </location>
</feature>
<proteinExistence type="predicted"/>
<keyword evidence="3" id="KW-1185">Reference proteome</keyword>
<organism evidence="2 3">
    <name type="scientific">Scleroderma citrinum Foug A</name>
    <dbReference type="NCBI Taxonomy" id="1036808"/>
    <lineage>
        <taxon>Eukaryota</taxon>
        <taxon>Fungi</taxon>
        <taxon>Dikarya</taxon>
        <taxon>Basidiomycota</taxon>
        <taxon>Agaricomycotina</taxon>
        <taxon>Agaricomycetes</taxon>
        <taxon>Agaricomycetidae</taxon>
        <taxon>Boletales</taxon>
        <taxon>Sclerodermatineae</taxon>
        <taxon>Sclerodermataceae</taxon>
        <taxon>Scleroderma</taxon>
    </lineage>
</organism>
<gene>
    <name evidence="2" type="ORF">SCLCIDRAFT_857912</name>
</gene>
<accession>A0A0C3DMF9</accession>
<evidence type="ECO:0000313" key="3">
    <source>
        <dbReference type="Proteomes" id="UP000053989"/>
    </source>
</evidence>